<accession>A0A7S2L9C7</accession>
<reference evidence="1" key="1">
    <citation type="submission" date="2021-01" db="EMBL/GenBank/DDBJ databases">
        <authorList>
            <person name="Corre E."/>
            <person name="Pelletier E."/>
            <person name="Niang G."/>
            <person name="Scheremetjew M."/>
            <person name="Finn R."/>
            <person name="Kale V."/>
            <person name="Holt S."/>
            <person name="Cochrane G."/>
            <person name="Meng A."/>
            <person name="Brown T."/>
            <person name="Cohen L."/>
        </authorList>
    </citation>
    <scope>NUCLEOTIDE SEQUENCE</scope>
    <source>
        <strain evidence="1">RCC3387</strain>
    </source>
</reference>
<dbReference type="EMBL" id="HBGW01058996">
    <property type="protein sequence ID" value="CAD9599754.1"/>
    <property type="molecule type" value="Transcribed_RNA"/>
</dbReference>
<sequence>MTWGAPTRFCQGQAHKMAVVPLIDSQFAVMFADQAAAPGPSGAPDAFGNSLLASVGTSGEVDVLGRFRFLDQALCRLEVTKVTPTAFVVAARAAAATDDFDAVHSVQQDAIAIFAELNEGVLAFDPNPVSVAPQGRPIWARGVSLIAPNTVGYAYLDGTDLTIKLTIMEISPTTHRLRVVRGPLALHSGFSPYVSMISVPYSLESPHTLVYYQDESRNASMLSVCSWDVAQRRLSRCEGFPWLDERLHSVSGMHLGRGMSFFAYATEEGVPYYSVFSLQAK</sequence>
<evidence type="ECO:0000313" key="1">
    <source>
        <dbReference type="EMBL" id="CAD9599754.1"/>
    </source>
</evidence>
<gene>
    <name evidence="1" type="ORF">BRAN1462_LOCUS37532</name>
</gene>
<protein>
    <submittedName>
        <fullName evidence="1">Uncharacterized protein</fullName>
    </submittedName>
</protein>
<name>A0A7S2L9C7_9DINO</name>
<organism evidence="1">
    <name type="scientific">Zooxanthella nutricula</name>
    <dbReference type="NCBI Taxonomy" id="1333877"/>
    <lineage>
        <taxon>Eukaryota</taxon>
        <taxon>Sar</taxon>
        <taxon>Alveolata</taxon>
        <taxon>Dinophyceae</taxon>
        <taxon>Peridiniales</taxon>
        <taxon>Peridiniales incertae sedis</taxon>
        <taxon>Zooxanthella</taxon>
    </lineage>
</organism>
<dbReference type="AlphaFoldDB" id="A0A7S2L9C7"/>
<proteinExistence type="predicted"/>